<protein>
    <recommendedName>
        <fullName evidence="4">Smr domain-containing protein</fullName>
    </recommendedName>
</protein>
<dbReference type="OrthoDB" id="1931748at2759"/>
<dbReference type="PANTHER" id="PTHR47447">
    <property type="entry name" value="OS03G0856100 PROTEIN"/>
    <property type="match status" value="1"/>
</dbReference>
<gene>
    <name evidence="5" type="ORF">Taro_007778</name>
</gene>
<evidence type="ECO:0000256" key="3">
    <source>
        <dbReference type="PROSITE-ProRule" id="PRU00708"/>
    </source>
</evidence>
<dbReference type="PROSITE" id="PS51375">
    <property type="entry name" value="PPR"/>
    <property type="match status" value="1"/>
</dbReference>
<proteinExistence type="inferred from homology"/>
<dbReference type="AlphaFoldDB" id="A0A843U000"/>
<dbReference type="EMBL" id="NMUH01000250">
    <property type="protein sequence ID" value="MQL75417.1"/>
    <property type="molecule type" value="Genomic_DNA"/>
</dbReference>
<dbReference type="Gene3D" id="3.30.1370.110">
    <property type="match status" value="1"/>
</dbReference>
<dbReference type="InterPro" id="IPR011990">
    <property type="entry name" value="TPR-like_helical_dom_sf"/>
</dbReference>
<sequence>MTVAAAFLASAAPPLRHPHPPLSSSVATSSGGGVGRKHAERLFFSLDSAAGDERRDAAADRVVRKFLASSSNATALHTLSYLLSSSTTSSSSCTSPADHLALPLYRRVAGAPWFRWNSKLNAGVVPLLEKLGRPAEAEALVSEAASSLKPRKLAAFYGELVESYARHGSEEKVFEIQSHLRALHLGKGAYGSLIRALCLLGLPEEAEGMVEEMGNAGLRPSPFEYRLVAQSYGRLGSLSEMRRVLDAMVASRYEVDTVCANMVISCYGDCGELPEMVEWLRKTRASGVPFSIRTYNSVLNSCPGLCSMLWTPEDVPLSLDELMQHLEEGCRAPVEALLVQELVGSEVLAQTLQWSAKEGKLDLHGCHLGSALVVVLQWVDELKGRLKGESAPVEISIVCGLGKHSSVVGASPVKKLVCEMMFRMESPLRIDRKNAGRLVARGTAVRDWLGSGRSIGARQSSFVVGSIVKHYTHPDLHNFASALEVFD</sequence>
<dbReference type="NCBIfam" id="TIGR00756">
    <property type="entry name" value="PPR"/>
    <property type="match status" value="1"/>
</dbReference>
<dbReference type="Pfam" id="PF01535">
    <property type="entry name" value="PPR"/>
    <property type="match status" value="2"/>
</dbReference>
<dbReference type="PROSITE" id="PS50828">
    <property type="entry name" value="SMR"/>
    <property type="match status" value="1"/>
</dbReference>
<evidence type="ECO:0000259" key="4">
    <source>
        <dbReference type="PROSITE" id="PS50828"/>
    </source>
</evidence>
<comment type="similarity">
    <text evidence="1">Belongs to the PPR family. P subfamily.</text>
</comment>
<dbReference type="InterPro" id="IPR036063">
    <property type="entry name" value="Smr_dom_sf"/>
</dbReference>
<comment type="caution">
    <text evidence="5">The sequence shown here is derived from an EMBL/GenBank/DDBJ whole genome shotgun (WGS) entry which is preliminary data.</text>
</comment>
<keyword evidence="2" id="KW-0677">Repeat</keyword>
<dbReference type="InterPro" id="IPR002885">
    <property type="entry name" value="PPR_rpt"/>
</dbReference>
<evidence type="ECO:0000313" key="6">
    <source>
        <dbReference type="Proteomes" id="UP000652761"/>
    </source>
</evidence>
<evidence type="ECO:0000256" key="1">
    <source>
        <dbReference type="ARBA" id="ARBA00007626"/>
    </source>
</evidence>
<dbReference type="InterPro" id="IPR002625">
    <property type="entry name" value="Smr_dom"/>
</dbReference>
<reference evidence="5" key="1">
    <citation type="submission" date="2017-07" db="EMBL/GenBank/DDBJ databases">
        <title>Taro Niue Genome Assembly and Annotation.</title>
        <authorList>
            <person name="Atibalentja N."/>
            <person name="Keating K."/>
            <person name="Fields C.J."/>
        </authorList>
    </citation>
    <scope>NUCLEOTIDE SEQUENCE</scope>
    <source>
        <strain evidence="5">Niue_2</strain>
        <tissue evidence="5">Leaf</tissue>
    </source>
</reference>
<dbReference type="SUPFAM" id="SSF160443">
    <property type="entry name" value="SMR domain-like"/>
    <property type="match status" value="1"/>
</dbReference>
<name>A0A843U000_COLES</name>
<feature type="repeat" description="PPR" evidence="3">
    <location>
        <begin position="186"/>
        <end position="220"/>
    </location>
</feature>
<organism evidence="5 6">
    <name type="scientific">Colocasia esculenta</name>
    <name type="common">Wild taro</name>
    <name type="synonym">Arum esculentum</name>
    <dbReference type="NCBI Taxonomy" id="4460"/>
    <lineage>
        <taxon>Eukaryota</taxon>
        <taxon>Viridiplantae</taxon>
        <taxon>Streptophyta</taxon>
        <taxon>Embryophyta</taxon>
        <taxon>Tracheophyta</taxon>
        <taxon>Spermatophyta</taxon>
        <taxon>Magnoliopsida</taxon>
        <taxon>Liliopsida</taxon>
        <taxon>Araceae</taxon>
        <taxon>Aroideae</taxon>
        <taxon>Colocasieae</taxon>
        <taxon>Colocasia</taxon>
    </lineage>
</organism>
<evidence type="ECO:0000313" key="5">
    <source>
        <dbReference type="EMBL" id="MQL75417.1"/>
    </source>
</evidence>
<feature type="domain" description="Smr" evidence="4">
    <location>
        <begin position="361"/>
        <end position="443"/>
    </location>
</feature>
<keyword evidence="6" id="KW-1185">Reference proteome</keyword>
<dbReference type="Proteomes" id="UP000652761">
    <property type="component" value="Unassembled WGS sequence"/>
</dbReference>
<evidence type="ECO:0000256" key="2">
    <source>
        <dbReference type="ARBA" id="ARBA00022737"/>
    </source>
</evidence>
<dbReference type="PANTHER" id="PTHR47447:SF15">
    <property type="entry name" value="OS02G0120000 PROTEIN"/>
    <property type="match status" value="1"/>
</dbReference>
<dbReference type="Gene3D" id="1.25.40.10">
    <property type="entry name" value="Tetratricopeptide repeat domain"/>
    <property type="match status" value="1"/>
</dbReference>
<accession>A0A843U000</accession>
<dbReference type="SMART" id="SM00463">
    <property type="entry name" value="SMR"/>
    <property type="match status" value="1"/>
</dbReference>